<dbReference type="GO" id="GO:0016779">
    <property type="term" value="F:nucleotidyltransferase activity"/>
    <property type="evidence" value="ECO:0007669"/>
    <property type="project" value="UniProtKB-KW"/>
</dbReference>
<dbReference type="HOGENOM" id="CLU_130257_10_1_7"/>
<evidence type="ECO:0000256" key="6">
    <source>
        <dbReference type="ARBA" id="ARBA00022741"/>
    </source>
</evidence>
<evidence type="ECO:0000256" key="7">
    <source>
        <dbReference type="ARBA" id="ARBA00022840"/>
    </source>
</evidence>
<evidence type="ECO:0000313" key="11">
    <source>
        <dbReference type="EMBL" id="ABQ28308.1"/>
    </source>
</evidence>
<dbReference type="OrthoDB" id="5422227at2"/>
<dbReference type="Proteomes" id="UP000006695">
    <property type="component" value="Chromosome"/>
</dbReference>
<dbReference type="SUPFAM" id="SSF81301">
    <property type="entry name" value="Nucleotidyltransferase"/>
    <property type="match status" value="1"/>
</dbReference>
<accession>A5G940</accession>
<gene>
    <name evidence="11" type="ordered locus">Gura_4165</name>
</gene>
<dbReference type="KEGG" id="gur:Gura_4165"/>
<dbReference type="InterPro" id="IPR002934">
    <property type="entry name" value="Polymerase_NTP_transf_dom"/>
</dbReference>
<sequence length="109" mass="12675">MKKKQLTTDEIMEILRKELSFLEKTYGVMHIAVFGSVAKGEQKERSDVDILVELREPLGFAFIRMARHLEKILGRKVDISTTDCLDSGIDNPRYRHIARDIQRTMRRVA</sequence>
<feature type="domain" description="Polymerase nucleotidyl transferase" evidence="10">
    <location>
        <begin position="13"/>
        <end position="82"/>
    </location>
</feature>
<dbReference type="PANTHER" id="PTHR33571">
    <property type="entry name" value="SSL8005 PROTEIN"/>
    <property type="match status" value="1"/>
</dbReference>
<evidence type="ECO:0000256" key="4">
    <source>
        <dbReference type="ARBA" id="ARBA00022695"/>
    </source>
</evidence>
<reference evidence="11 12" key="1">
    <citation type="submission" date="2007-05" db="EMBL/GenBank/DDBJ databases">
        <title>Complete sequence of Geobacter uraniireducens Rf4.</title>
        <authorList>
            <consortium name="US DOE Joint Genome Institute"/>
            <person name="Copeland A."/>
            <person name="Lucas S."/>
            <person name="Lapidus A."/>
            <person name="Barry K."/>
            <person name="Detter J.C."/>
            <person name="Glavina del Rio T."/>
            <person name="Hammon N."/>
            <person name="Israni S."/>
            <person name="Dalin E."/>
            <person name="Tice H."/>
            <person name="Pitluck S."/>
            <person name="Chertkov O."/>
            <person name="Brettin T."/>
            <person name="Bruce D."/>
            <person name="Han C."/>
            <person name="Schmutz J."/>
            <person name="Larimer F."/>
            <person name="Land M."/>
            <person name="Hauser L."/>
            <person name="Kyrpides N."/>
            <person name="Mikhailova N."/>
            <person name="Shelobolina E."/>
            <person name="Aklujkar M."/>
            <person name="Lovley D."/>
            <person name="Richardson P."/>
        </authorList>
    </citation>
    <scope>NUCLEOTIDE SEQUENCE [LARGE SCALE GENOMIC DNA]</scope>
    <source>
        <strain evidence="12">ATCC BAA-1134 / JCM 13001 / Rf4</strain>
    </source>
</reference>
<keyword evidence="5" id="KW-0479">Metal-binding</keyword>
<keyword evidence="7" id="KW-0067">ATP-binding</keyword>
<evidence type="ECO:0000259" key="10">
    <source>
        <dbReference type="Pfam" id="PF01909"/>
    </source>
</evidence>
<organism evidence="11 12">
    <name type="scientific">Geotalea uraniireducens (strain Rf4)</name>
    <name type="common">Geobacter uraniireducens</name>
    <dbReference type="NCBI Taxonomy" id="351605"/>
    <lineage>
        <taxon>Bacteria</taxon>
        <taxon>Pseudomonadati</taxon>
        <taxon>Thermodesulfobacteriota</taxon>
        <taxon>Desulfuromonadia</taxon>
        <taxon>Geobacterales</taxon>
        <taxon>Geobacteraceae</taxon>
        <taxon>Geotalea</taxon>
    </lineage>
</organism>
<dbReference type="PANTHER" id="PTHR33571:SF14">
    <property type="entry name" value="PROTEIN ADENYLYLTRANSFERASE MJ0435-RELATED"/>
    <property type="match status" value="1"/>
</dbReference>
<evidence type="ECO:0000256" key="9">
    <source>
        <dbReference type="ARBA" id="ARBA00038276"/>
    </source>
</evidence>
<dbReference type="GO" id="GO:0046872">
    <property type="term" value="F:metal ion binding"/>
    <property type="evidence" value="ECO:0007669"/>
    <property type="project" value="UniProtKB-KW"/>
</dbReference>
<dbReference type="RefSeq" id="WP_011940939.1">
    <property type="nucleotide sequence ID" value="NC_009483.1"/>
</dbReference>
<dbReference type="InterPro" id="IPR052038">
    <property type="entry name" value="Type-VII_TA_antitoxin"/>
</dbReference>
<dbReference type="STRING" id="351605.Gura_4165"/>
<protein>
    <submittedName>
        <fullName evidence="11">DNA polymerase, beta domain protein region</fullName>
    </submittedName>
</protein>
<proteinExistence type="inferred from homology"/>
<evidence type="ECO:0000256" key="3">
    <source>
        <dbReference type="ARBA" id="ARBA00022679"/>
    </source>
</evidence>
<evidence type="ECO:0000256" key="1">
    <source>
        <dbReference type="ARBA" id="ARBA00001946"/>
    </source>
</evidence>
<evidence type="ECO:0000256" key="2">
    <source>
        <dbReference type="ARBA" id="ARBA00022649"/>
    </source>
</evidence>
<evidence type="ECO:0000256" key="5">
    <source>
        <dbReference type="ARBA" id="ARBA00022723"/>
    </source>
</evidence>
<dbReference type="InterPro" id="IPR043519">
    <property type="entry name" value="NT_sf"/>
</dbReference>
<keyword evidence="3" id="KW-0808">Transferase</keyword>
<name>A5G940_GEOUR</name>
<comment type="cofactor">
    <cofactor evidence="1">
        <name>Mg(2+)</name>
        <dbReference type="ChEBI" id="CHEBI:18420"/>
    </cofactor>
</comment>
<keyword evidence="8" id="KW-0460">Magnesium</keyword>
<dbReference type="Gene3D" id="3.30.460.10">
    <property type="entry name" value="Beta Polymerase, domain 2"/>
    <property type="match status" value="1"/>
</dbReference>
<dbReference type="AlphaFoldDB" id="A5G940"/>
<evidence type="ECO:0000313" key="12">
    <source>
        <dbReference type="Proteomes" id="UP000006695"/>
    </source>
</evidence>
<evidence type="ECO:0000256" key="8">
    <source>
        <dbReference type="ARBA" id="ARBA00022842"/>
    </source>
</evidence>
<keyword evidence="2" id="KW-1277">Toxin-antitoxin system</keyword>
<keyword evidence="4" id="KW-0548">Nucleotidyltransferase</keyword>
<dbReference type="CDD" id="cd05403">
    <property type="entry name" value="NT_KNTase_like"/>
    <property type="match status" value="1"/>
</dbReference>
<keyword evidence="12" id="KW-1185">Reference proteome</keyword>
<comment type="similarity">
    <text evidence="9">Belongs to the MntA antitoxin family.</text>
</comment>
<dbReference type="Pfam" id="PF01909">
    <property type="entry name" value="NTP_transf_2"/>
    <property type="match status" value="1"/>
</dbReference>
<dbReference type="GO" id="GO:0005524">
    <property type="term" value="F:ATP binding"/>
    <property type="evidence" value="ECO:0007669"/>
    <property type="project" value="UniProtKB-KW"/>
</dbReference>
<dbReference type="EMBL" id="CP000698">
    <property type="protein sequence ID" value="ABQ28308.1"/>
    <property type="molecule type" value="Genomic_DNA"/>
</dbReference>
<keyword evidence="6" id="KW-0547">Nucleotide-binding</keyword>